<feature type="domain" description="PTHB1 C-terminal helix bundle" evidence="6">
    <location>
        <begin position="723"/>
        <end position="781"/>
    </location>
</feature>
<dbReference type="PANTHER" id="PTHR20991:SF0">
    <property type="entry name" value="PROTEIN PTHB1"/>
    <property type="match status" value="1"/>
</dbReference>
<evidence type="ECO:0000259" key="3">
    <source>
        <dbReference type="Pfam" id="PF14727"/>
    </source>
</evidence>
<dbReference type="Proteomes" id="UP001307889">
    <property type="component" value="Chromosome 8"/>
</dbReference>
<evidence type="ECO:0000259" key="5">
    <source>
        <dbReference type="Pfam" id="PF23338"/>
    </source>
</evidence>
<dbReference type="Pfam" id="PF14727">
    <property type="entry name" value="PHTB1_N"/>
    <property type="match status" value="1"/>
</dbReference>
<evidence type="ECO:0000256" key="2">
    <source>
        <dbReference type="SAM" id="MobiDB-lite"/>
    </source>
</evidence>
<feature type="coiled-coil region" evidence="1">
    <location>
        <begin position="608"/>
        <end position="642"/>
    </location>
</feature>
<evidence type="ECO:0000313" key="7">
    <source>
        <dbReference type="EMBL" id="BES97676.1"/>
    </source>
</evidence>
<feature type="domain" description="PTHB1 N-terminal" evidence="3">
    <location>
        <begin position="1"/>
        <end position="348"/>
    </location>
</feature>
<protein>
    <submittedName>
        <fullName evidence="7">Bardet-Biedl syndrome 9</fullName>
    </submittedName>
</protein>
<organism evidence="7 8">
    <name type="scientific">Nesidiocoris tenuis</name>
    <dbReference type="NCBI Taxonomy" id="355587"/>
    <lineage>
        <taxon>Eukaryota</taxon>
        <taxon>Metazoa</taxon>
        <taxon>Ecdysozoa</taxon>
        <taxon>Arthropoda</taxon>
        <taxon>Hexapoda</taxon>
        <taxon>Insecta</taxon>
        <taxon>Pterygota</taxon>
        <taxon>Neoptera</taxon>
        <taxon>Paraneoptera</taxon>
        <taxon>Hemiptera</taxon>
        <taxon>Heteroptera</taxon>
        <taxon>Panheteroptera</taxon>
        <taxon>Cimicomorpha</taxon>
        <taxon>Miridae</taxon>
        <taxon>Dicyphina</taxon>
        <taxon>Nesidiocoris</taxon>
    </lineage>
</organism>
<dbReference type="PANTHER" id="PTHR20991">
    <property type="entry name" value="PARATHYROID HORMONE-RESPONSIVE B1 GENE"/>
    <property type="match status" value="1"/>
</dbReference>
<dbReference type="InterPro" id="IPR055364">
    <property type="entry name" value="PTHB1_CtH_dom"/>
</dbReference>
<gene>
    <name evidence="7" type="ORF">NTJ_10490</name>
</gene>
<reference evidence="7 8" key="1">
    <citation type="submission" date="2023-09" db="EMBL/GenBank/DDBJ databases">
        <title>Nesidiocoris tenuis whole genome shotgun sequence.</title>
        <authorList>
            <person name="Shibata T."/>
            <person name="Shimoda M."/>
            <person name="Kobayashi T."/>
            <person name="Uehara T."/>
        </authorList>
    </citation>
    <scope>NUCLEOTIDE SEQUENCE [LARGE SCALE GENOMIC DNA]</scope>
    <source>
        <strain evidence="7 8">Japan</strain>
    </source>
</reference>
<evidence type="ECO:0000259" key="6">
    <source>
        <dbReference type="Pfam" id="PF23339"/>
    </source>
</evidence>
<dbReference type="InterPro" id="IPR055363">
    <property type="entry name" value="PTHB1_hp_dom"/>
</dbReference>
<feature type="domain" description="PTHB1 platform" evidence="4">
    <location>
        <begin position="497"/>
        <end position="597"/>
    </location>
</feature>
<accession>A0ABN7AZR9</accession>
<evidence type="ECO:0000313" key="8">
    <source>
        <dbReference type="Proteomes" id="UP001307889"/>
    </source>
</evidence>
<dbReference type="InterPro" id="IPR055362">
    <property type="entry name" value="PTHB1_pf_dom"/>
</dbReference>
<evidence type="ECO:0000259" key="4">
    <source>
        <dbReference type="Pfam" id="PF23337"/>
    </source>
</evidence>
<dbReference type="InterPro" id="IPR026511">
    <property type="entry name" value="PTHB1"/>
</dbReference>
<feature type="compositionally biased region" description="Polar residues" evidence="2">
    <location>
        <begin position="809"/>
        <end position="821"/>
    </location>
</feature>
<dbReference type="Pfam" id="PF23338">
    <property type="entry name" value="PTHB1_hp"/>
    <property type="match status" value="1"/>
</dbReference>
<dbReference type="InterPro" id="IPR028073">
    <property type="entry name" value="PHTB1_N_dom"/>
</dbReference>
<dbReference type="Pfam" id="PF23339">
    <property type="entry name" value="PTHB1_CtH"/>
    <property type="match status" value="1"/>
</dbReference>
<evidence type="ECO:0000256" key="1">
    <source>
        <dbReference type="SAM" id="Coils"/>
    </source>
</evidence>
<name>A0ABN7AZR9_9HEMI</name>
<dbReference type="EMBL" id="AP028916">
    <property type="protein sequence ID" value="BES97676.1"/>
    <property type="molecule type" value="Genomic_DNA"/>
</dbReference>
<sequence length="845" mass="93976">MSLYKARDLWTARCGQEETFEHGSLLVTDLWGQGSDHVTVGSHDGVLRIFNPFVDTQISVDRGFSPSDVVIEIDLGQPILQLAAGRFISGSKNLNLAILHPRSLGVYNFTTISGSTEHGDQSQVFMAYEHHLKRSAYHMVTGGFGGVDGRDFVCVLGLDGTLMFYEQETHILTRNLPNFLLPFPFIYVPHTDSFVLLNSNWFLESYRYQILGEDNNEKLVSSWSYNIGEPIQSIQYQGVTTTEAAIFVLTDWNLYCFNETGVMKFCKRLQYSPLCCTIYSRGEPSVMSMIVTDTNTLMVSENTTLKWSAQLPITPVAIGRGSFMGLAGCIVILNDVGDLMLCYMGTEPTMFIPPPMQEHMASSAEIETKLQTLQHQIATHLQSSKSSLGAPAARPDLKISLKVWPMLEGDSSCKLEVSVQATIAVYSLHVNVCVTHPLVAVPNMHFLQNLGDTVEVHSAISQVSSHTVPWDLEASVLAVYLRSDMTSGSVETSIQLPAHLVVELAPPAKESDSTLILSATHPVILPTIFPEFGPDSWNGTGSNENLAGFKYKKSPDVTFTMSVNKIQQKYRIESNTLSAITLPLNILSRKMENKPLKTTQHTYALNELLDATDNHVELRNQIRSLQEKLKVGTAQMRAVQRRILSKMRDKTPADLTALSELSVYSNEYVMQLSHEIEIAQKDLLENCTRLGNLAKQTVLLVKLAGDVGAEDLKQFTESLCNTVMMSDSQGWAESTEAALNFMLRTTLARSMRDQYMPPYPEDTVVTNSANLRKYIALAIDRMIQPASVFRDDRAVSPILEGEEEIFPRESSTTPTGSTSQEDFAIGETYGPELRNLLPQEESRFE</sequence>
<feature type="region of interest" description="Disordered" evidence="2">
    <location>
        <begin position="802"/>
        <end position="845"/>
    </location>
</feature>
<dbReference type="Pfam" id="PF23337">
    <property type="entry name" value="PTHB1_pf"/>
    <property type="match status" value="1"/>
</dbReference>
<feature type="domain" description="PTHB1 hairpin" evidence="5">
    <location>
        <begin position="604"/>
        <end position="703"/>
    </location>
</feature>
<proteinExistence type="predicted"/>
<keyword evidence="1" id="KW-0175">Coiled coil</keyword>
<keyword evidence="8" id="KW-1185">Reference proteome</keyword>